<dbReference type="PANTHER" id="PTHR43788:SF6">
    <property type="entry name" value="DNA HELICASE B"/>
    <property type="match status" value="1"/>
</dbReference>
<dbReference type="CDD" id="cd18809">
    <property type="entry name" value="SF1_C_RecD"/>
    <property type="match status" value="1"/>
</dbReference>
<accession>A0A6M3JBK9</accession>
<dbReference type="AlphaFoldDB" id="A0A6M3JBK9"/>
<proteinExistence type="predicted"/>
<feature type="domain" description="ATP-dependent RecD2 DNA helicase-like helix-hairpin-helix" evidence="4">
    <location>
        <begin position="142"/>
        <end position="230"/>
    </location>
</feature>
<reference evidence="5" key="1">
    <citation type="submission" date="2020-03" db="EMBL/GenBank/DDBJ databases">
        <title>The deep terrestrial virosphere.</title>
        <authorList>
            <person name="Holmfeldt K."/>
            <person name="Nilsson E."/>
            <person name="Simone D."/>
            <person name="Lopez-Fernandez M."/>
            <person name="Wu X."/>
            <person name="de Brujin I."/>
            <person name="Lundin D."/>
            <person name="Andersson A."/>
            <person name="Bertilsson S."/>
            <person name="Dopson M."/>
        </authorList>
    </citation>
    <scope>NUCLEOTIDE SEQUENCE</scope>
    <source>
        <strain evidence="5">MM415B00355</strain>
    </source>
</reference>
<feature type="domain" description="UvrD-like helicase C-terminal" evidence="3">
    <location>
        <begin position="680"/>
        <end position="728"/>
    </location>
</feature>
<keyword evidence="1" id="KW-0547">Nucleotide-binding</keyword>
<dbReference type="Gene3D" id="2.30.30.940">
    <property type="match status" value="1"/>
</dbReference>
<name>A0A6M3JBK9_9ZZZZ</name>
<dbReference type="GO" id="GO:0003678">
    <property type="term" value="F:DNA helicase activity"/>
    <property type="evidence" value="ECO:0007669"/>
    <property type="project" value="UniProtKB-ARBA"/>
</dbReference>
<dbReference type="Pfam" id="PF14490">
    <property type="entry name" value="HHH_RecD2"/>
    <property type="match status" value="1"/>
</dbReference>
<dbReference type="GO" id="GO:0005524">
    <property type="term" value="F:ATP binding"/>
    <property type="evidence" value="ECO:0007669"/>
    <property type="project" value="UniProtKB-KW"/>
</dbReference>
<keyword evidence="2" id="KW-0067">ATP-binding</keyword>
<evidence type="ECO:0000256" key="2">
    <source>
        <dbReference type="ARBA" id="ARBA00022840"/>
    </source>
</evidence>
<organism evidence="5">
    <name type="scientific">viral metagenome</name>
    <dbReference type="NCBI Taxonomy" id="1070528"/>
    <lineage>
        <taxon>unclassified sequences</taxon>
        <taxon>metagenomes</taxon>
        <taxon>organismal metagenomes</taxon>
    </lineage>
</organism>
<dbReference type="InterPro" id="IPR050534">
    <property type="entry name" value="Coronavir_polyprotein_1ab"/>
</dbReference>
<dbReference type="Pfam" id="PF13538">
    <property type="entry name" value="UvrD_C_2"/>
    <property type="match status" value="1"/>
</dbReference>
<dbReference type="EMBL" id="MT141553">
    <property type="protein sequence ID" value="QJA66347.1"/>
    <property type="molecule type" value="Genomic_DNA"/>
</dbReference>
<dbReference type="InterPro" id="IPR027785">
    <property type="entry name" value="UvrD-like_helicase_C"/>
</dbReference>
<protein>
    <submittedName>
        <fullName evidence="5">Putative ATPase domain containing protein</fullName>
    </submittedName>
</protein>
<dbReference type="Gene3D" id="1.10.10.2220">
    <property type="match status" value="1"/>
</dbReference>
<dbReference type="InterPro" id="IPR027417">
    <property type="entry name" value="P-loop_NTPase"/>
</dbReference>
<dbReference type="SUPFAM" id="SSF52540">
    <property type="entry name" value="P-loop containing nucleoside triphosphate hydrolases"/>
    <property type="match status" value="2"/>
</dbReference>
<evidence type="ECO:0000313" key="5">
    <source>
        <dbReference type="EMBL" id="QJA66347.1"/>
    </source>
</evidence>
<dbReference type="Pfam" id="PF13604">
    <property type="entry name" value="AAA_30"/>
    <property type="match status" value="1"/>
</dbReference>
<evidence type="ECO:0000256" key="1">
    <source>
        <dbReference type="ARBA" id="ARBA00022741"/>
    </source>
</evidence>
<evidence type="ECO:0000259" key="3">
    <source>
        <dbReference type="Pfam" id="PF13538"/>
    </source>
</evidence>
<gene>
    <name evidence="5" type="ORF">MM415B00355_0047</name>
</gene>
<dbReference type="PANTHER" id="PTHR43788">
    <property type="entry name" value="DNA2/NAM7 HELICASE FAMILY MEMBER"/>
    <property type="match status" value="1"/>
</dbReference>
<dbReference type="Gene3D" id="3.40.50.300">
    <property type="entry name" value="P-loop containing nucleotide triphosphate hydrolases"/>
    <property type="match status" value="2"/>
</dbReference>
<sequence>MASTLKVEVLRTFYSSESFSAGRGRDLSSGGGTVSFAGRVYAREGDVLDLEGEWVDDPKWGRQFKAEAARYHQALDPAGLRLYLAKSDAFAGIGPRRAAKIVDEIGADQFEAVLRDDPARFVALGVPEGVVGALSQEWFDRRAINETSTALSRWGISSARCRTLVSRFGSGVARKIEEDPYFLIGRVPGMGYLSVDKIARAAGVAADHPSRIREAIRYAAAKEEGDGHVYTDRDDLLEAATALLALDVDDGGALVVAALADLLGAGILVEEDGAVYDRATHAAEVLVDQVLWEVGPLPSGLPPIETSDVRARFPDLVPGQVDAVLGAINHRASVMTGGAGTGKTYTIRAVVDILDAQGIDVALCAPTGKAAKRLAESVGRPASTIHRLLEPELVTRKPKDHDEGDVREDEEGDLLFAFTRNEQNPLGQGYVVVDEVSMMDTRLARALLRAVDFSRTSVLLVGDHNQLPPVGPGALLRDAIAYRPLPVTVLDVVHRNAGELKHAIHAVLDGEVRRGHTKAADDSPEIRPWYVLDGFRDAAAVRAFVVDLFRTRLARYEIRDRKTGEVRPVDPWSDVQLLTPMHRGPIGTIELNRVLQGLRQEELGVQVDPPRNPSHRSAPIKGDSIIWTRNDRKTGLMNGEVGVVLEVEKDGDGRRVFLLAMEGHEEPIAVPPDLSHLMQLAYALTVHKVQGSEYPVVVTVVDPSHRVMHHRGLLYTAVSRARTSSILVGSGAAIRRAAQVVQTNVRRTRAARRARAARAARAAGR</sequence>
<dbReference type="CDD" id="cd17933">
    <property type="entry name" value="DEXSc_RecD-like"/>
    <property type="match status" value="1"/>
</dbReference>
<evidence type="ECO:0000259" key="4">
    <source>
        <dbReference type="Pfam" id="PF14490"/>
    </source>
</evidence>
<dbReference type="InterPro" id="IPR029493">
    <property type="entry name" value="RecD2-like_HHH"/>
</dbReference>